<comment type="subcellular location">
    <subcellularLocation>
        <location evidence="8">Cell inner membrane</location>
        <topology evidence="8">Multi-pass membrane protein</topology>
    </subcellularLocation>
    <subcellularLocation>
        <location evidence="1">Cell membrane</location>
        <topology evidence="1">Multi-pass membrane protein</topology>
    </subcellularLocation>
</comment>
<dbReference type="Pfam" id="PF07690">
    <property type="entry name" value="MFS_1"/>
    <property type="match status" value="1"/>
</dbReference>
<feature type="transmembrane region" description="Helical" evidence="8">
    <location>
        <begin position="175"/>
        <end position="194"/>
    </location>
</feature>
<accession>A0ABV7KW66</accession>
<protein>
    <recommendedName>
        <fullName evidence="8">Bcr/CflA family efflux transporter</fullName>
    </recommendedName>
</protein>
<name>A0ABV7KW66_9PROT</name>
<dbReference type="Gene3D" id="1.20.1720.10">
    <property type="entry name" value="Multidrug resistance protein D"/>
    <property type="match status" value="1"/>
</dbReference>
<feature type="transmembrane region" description="Helical" evidence="8">
    <location>
        <begin position="215"/>
        <end position="240"/>
    </location>
</feature>
<evidence type="ECO:0000313" key="11">
    <source>
        <dbReference type="Proteomes" id="UP001595528"/>
    </source>
</evidence>
<evidence type="ECO:0000256" key="8">
    <source>
        <dbReference type="RuleBase" id="RU365088"/>
    </source>
</evidence>
<comment type="similarity">
    <text evidence="2 8">Belongs to the major facilitator superfamily. Bcr/CmlA family.</text>
</comment>
<keyword evidence="4" id="KW-1003">Cell membrane</keyword>
<feature type="transmembrane region" description="Helical" evidence="8">
    <location>
        <begin position="143"/>
        <end position="169"/>
    </location>
</feature>
<dbReference type="PROSITE" id="PS00216">
    <property type="entry name" value="SUGAR_TRANSPORT_1"/>
    <property type="match status" value="1"/>
</dbReference>
<dbReference type="SUPFAM" id="SSF103473">
    <property type="entry name" value="MFS general substrate transporter"/>
    <property type="match status" value="1"/>
</dbReference>
<comment type="caution">
    <text evidence="10">The sequence shown here is derived from an EMBL/GenBank/DDBJ whole genome shotgun (WGS) entry which is preliminary data.</text>
</comment>
<feature type="transmembrane region" description="Helical" evidence="8">
    <location>
        <begin position="346"/>
        <end position="372"/>
    </location>
</feature>
<evidence type="ECO:0000256" key="1">
    <source>
        <dbReference type="ARBA" id="ARBA00004651"/>
    </source>
</evidence>
<dbReference type="InterPro" id="IPR036259">
    <property type="entry name" value="MFS_trans_sf"/>
</dbReference>
<dbReference type="EMBL" id="JBHRTR010000015">
    <property type="protein sequence ID" value="MFC3226557.1"/>
    <property type="molecule type" value="Genomic_DNA"/>
</dbReference>
<feature type="transmembrane region" description="Helical" evidence="8">
    <location>
        <begin position="85"/>
        <end position="104"/>
    </location>
</feature>
<feature type="transmembrane region" description="Helical" evidence="8">
    <location>
        <begin position="378"/>
        <end position="398"/>
    </location>
</feature>
<gene>
    <name evidence="10" type="ORF">ACFOGJ_04905</name>
</gene>
<evidence type="ECO:0000259" key="9">
    <source>
        <dbReference type="PROSITE" id="PS50850"/>
    </source>
</evidence>
<dbReference type="InterPro" id="IPR020846">
    <property type="entry name" value="MFS_dom"/>
</dbReference>
<evidence type="ECO:0000256" key="6">
    <source>
        <dbReference type="ARBA" id="ARBA00022989"/>
    </source>
</evidence>
<keyword evidence="3 8" id="KW-0813">Transport</keyword>
<keyword evidence="11" id="KW-1185">Reference proteome</keyword>
<dbReference type="InterPro" id="IPR004812">
    <property type="entry name" value="Efflux_drug-R_Bcr/CmlA"/>
</dbReference>
<evidence type="ECO:0000256" key="7">
    <source>
        <dbReference type="ARBA" id="ARBA00023136"/>
    </source>
</evidence>
<keyword evidence="7 8" id="KW-0472">Membrane</keyword>
<organism evidence="10 11">
    <name type="scientific">Marinibaculum pumilum</name>
    <dbReference type="NCBI Taxonomy" id="1766165"/>
    <lineage>
        <taxon>Bacteria</taxon>
        <taxon>Pseudomonadati</taxon>
        <taxon>Pseudomonadota</taxon>
        <taxon>Alphaproteobacteria</taxon>
        <taxon>Rhodospirillales</taxon>
        <taxon>Rhodospirillaceae</taxon>
        <taxon>Marinibaculum</taxon>
    </lineage>
</organism>
<dbReference type="PANTHER" id="PTHR23502:SF132">
    <property type="entry name" value="POLYAMINE TRANSPORTER 2-RELATED"/>
    <property type="match status" value="1"/>
</dbReference>
<dbReference type="PANTHER" id="PTHR23502">
    <property type="entry name" value="MAJOR FACILITATOR SUPERFAMILY"/>
    <property type="match status" value="1"/>
</dbReference>
<keyword evidence="8" id="KW-0997">Cell inner membrane</keyword>
<dbReference type="PRINTS" id="PR01036">
    <property type="entry name" value="TCRTETB"/>
</dbReference>
<dbReference type="Proteomes" id="UP001595528">
    <property type="component" value="Unassembled WGS sequence"/>
</dbReference>
<feature type="transmembrane region" description="Helical" evidence="8">
    <location>
        <begin position="246"/>
        <end position="271"/>
    </location>
</feature>
<feature type="transmembrane region" description="Helical" evidence="8">
    <location>
        <begin position="283"/>
        <end position="306"/>
    </location>
</feature>
<comment type="caution">
    <text evidence="8">Lacks conserved residue(s) required for the propagation of feature annotation.</text>
</comment>
<dbReference type="InterPro" id="IPR005829">
    <property type="entry name" value="Sugar_transporter_CS"/>
</dbReference>
<keyword evidence="5 8" id="KW-0812">Transmembrane</keyword>
<evidence type="ECO:0000256" key="3">
    <source>
        <dbReference type="ARBA" id="ARBA00022448"/>
    </source>
</evidence>
<dbReference type="CDD" id="cd17320">
    <property type="entry name" value="MFS_MdfA_MDR_like"/>
    <property type="match status" value="1"/>
</dbReference>
<keyword evidence="6 8" id="KW-1133">Transmembrane helix</keyword>
<feature type="domain" description="Major facilitator superfamily (MFS) profile" evidence="9">
    <location>
        <begin position="19"/>
        <end position="406"/>
    </location>
</feature>
<feature type="transmembrane region" description="Helical" evidence="8">
    <location>
        <begin position="110"/>
        <end position="131"/>
    </location>
</feature>
<reference evidence="11" key="1">
    <citation type="journal article" date="2019" name="Int. J. Syst. Evol. Microbiol.">
        <title>The Global Catalogue of Microorganisms (GCM) 10K type strain sequencing project: providing services to taxonomists for standard genome sequencing and annotation.</title>
        <authorList>
            <consortium name="The Broad Institute Genomics Platform"/>
            <consortium name="The Broad Institute Genome Sequencing Center for Infectious Disease"/>
            <person name="Wu L."/>
            <person name="Ma J."/>
        </authorList>
    </citation>
    <scope>NUCLEOTIDE SEQUENCE [LARGE SCALE GENOMIC DNA]</scope>
    <source>
        <strain evidence="11">KCTC 42964</strain>
    </source>
</reference>
<dbReference type="PROSITE" id="PS50850">
    <property type="entry name" value="MFS"/>
    <property type="match status" value="1"/>
</dbReference>
<evidence type="ECO:0000256" key="4">
    <source>
        <dbReference type="ARBA" id="ARBA00022475"/>
    </source>
</evidence>
<feature type="transmembrane region" description="Helical" evidence="8">
    <location>
        <begin position="55"/>
        <end position="73"/>
    </location>
</feature>
<proteinExistence type="inferred from homology"/>
<evidence type="ECO:0000256" key="5">
    <source>
        <dbReference type="ARBA" id="ARBA00022692"/>
    </source>
</evidence>
<sequence length="411" mass="41622">MGSAAGLLLPNIRTRRSRLLALLTALSTLGLLATNLYLPSLPGLAADLQVGAADIRLTLTVFLAGLAISQLVVGPLSDRYGRRPVLLAGLALYVATSIACALAASVEMLLLWRVLQAIGACTGVVLVRAVARDLFEGAALTRAMAVIATLMASAPGFSPLVGGLIETVWGWRGNFWFVAAFGTVCLLLTLRWIGETNRTPTASIAVGRVGRTYMSLLANPLFLGPALATGFALAALFAYFSASPQLIIDVLGFTPLGFGLLTAGTVFAVFAGGAAGPRIARRLGATGTLSLGMAMMAAGAAAMALLFQAGEITLAGFLAPQILFLAGLGIVNPVGTATALQPFPQVAGAASAMLGFLQMAGGTLGTLLLTALPGAFPLTLPLTMGILALAGLAALLLCRALAAPAPVAAGS</sequence>
<feature type="transmembrane region" description="Helical" evidence="8">
    <location>
        <begin position="312"/>
        <end position="334"/>
    </location>
</feature>
<evidence type="ECO:0000313" key="10">
    <source>
        <dbReference type="EMBL" id="MFC3226557.1"/>
    </source>
</evidence>
<dbReference type="NCBIfam" id="TIGR00710">
    <property type="entry name" value="efflux_Bcr_CflA"/>
    <property type="match status" value="1"/>
</dbReference>
<evidence type="ECO:0000256" key="2">
    <source>
        <dbReference type="ARBA" id="ARBA00006236"/>
    </source>
</evidence>
<dbReference type="InterPro" id="IPR011701">
    <property type="entry name" value="MFS"/>
</dbReference>